<dbReference type="PANTHER" id="PTHR24567">
    <property type="entry name" value="CRP FAMILY TRANSCRIPTIONAL REGULATORY PROTEIN"/>
    <property type="match status" value="1"/>
</dbReference>
<dbReference type="GO" id="GO:0005829">
    <property type="term" value="C:cytosol"/>
    <property type="evidence" value="ECO:0007669"/>
    <property type="project" value="TreeGrafter"/>
</dbReference>
<dbReference type="InterPro" id="IPR036388">
    <property type="entry name" value="WH-like_DNA-bd_sf"/>
</dbReference>
<name>Q0F1H3_9PROT</name>
<dbReference type="InterPro" id="IPR012318">
    <property type="entry name" value="HTH_CRP"/>
</dbReference>
<comment type="caution">
    <text evidence="5">The sequence shown here is derived from an EMBL/GenBank/DDBJ whole genome shotgun (WGS) entry which is preliminary data.</text>
</comment>
<dbReference type="PANTHER" id="PTHR24567:SF74">
    <property type="entry name" value="HTH-TYPE TRANSCRIPTIONAL REGULATOR ARCR"/>
    <property type="match status" value="1"/>
</dbReference>
<proteinExistence type="predicted"/>
<evidence type="ECO:0000256" key="3">
    <source>
        <dbReference type="ARBA" id="ARBA00023163"/>
    </source>
</evidence>
<dbReference type="eggNOG" id="COG0664">
    <property type="taxonomic scope" value="Bacteria"/>
</dbReference>
<accession>Q0F1H3</accession>
<dbReference type="OrthoDB" id="9776746at2"/>
<keyword evidence="2" id="KW-0238">DNA-binding</keyword>
<evidence type="ECO:0000256" key="2">
    <source>
        <dbReference type="ARBA" id="ARBA00023125"/>
    </source>
</evidence>
<dbReference type="STRING" id="314344.AL013_07650"/>
<dbReference type="InterPro" id="IPR036390">
    <property type="entry name" value="WH_DNA-bd_sf"/>
</dbReference>
<protein>
    <submittedName>
        <fullName evidence="5">Transcriptional Regulator, Crp/Fnr family protein</fullName>
    </submittedName>
</protein>
<dbReference type="InterPro" id="IPR018490">
    <property type="entry name" value="cNMP-bd_dom_sf"/>
</dbReference>
<evidence type="ECO:0000259" key="4">
    <source>
        <dbReference type="PROSITE" id="PS51063"/>
    </source>
</evidence>
<dbReference type="InParanoid" id="Q0F1H3"/>
<dbReference type="PROSITE" id="PS51063">
    <property type="entry name" value="HTH_CRP_2"/>
    <property type="match status" value="1"/>
</dbReference>
<dbReference type="HOGENOM" id="CLU_075053_7_1_0"/>
<dbReference type="Proteomes" id="UP000005297">
    <property type="component" value="Unassembled WGS sequence"/>
</dbReference>
<dbReference type="InterPro" id="IPR050397">
    <property type="entry name" value="Env_Response_Regulators"/>
</dbReference>
<dbReference type="Gene3D" id="2.60.120.10">
    <property type="entry name" value="Jelly Rolls"/>
    <property type="match status" value="1"/>
</dbReference>
<keyword evidence="3" id="KW-0804">Transcription</keyword>
<dbReference type="GO" id="GO:0003700">
    <property type="term" value="F:DNA-binding transcription factor activity"/>
    <property type="evidence" value="ECO:0007669"/>
    <property type="project" value="TreeGrafter"/>
</dbReference>
<keyword evidence="6" id="KW-1185">Reference proteome</keyword>
<dbReference type="SUPFAM" id="SSF51206">
    <property type="entry name" value="cAMP-binding domain-like"/>
    <property type="match status" value="1"/>
</dbReference>
<evidence type="ECO:0000313" key="5">
    <source>
        <dbReference type="EMBL" id="EAU55218.1"/>
    </source>
</evidence>
<dbReference type="Pfam" id="PF00027">
    <property type="entry name" value="cNMP_binding"/>
    <property type="match status" value="1"/>
</dbReference>
<dbReference type="InterPro" id="IPR000595">
    <property type="entry name" value="cNMP-bd_dom"/>
</dbReference>
<dbReference type="Gene3D" id="1.10.10.10">
    <property type="entry name" value="Winged helix-like DNA-binding domain superfamily/Winged helix DNA-binding domain"/>
    <property type="match status" value="1"/>
</dbReference>
<dbReference type="SUPFAM" id="SSF46785">
    <property type="entry name" value="Winged helix' DNA-binding domain"/>
    <property type="match status" value="1"/>
</dbReference>
<evidence type="ECO:0000313" key="6">
    <source>
        <dbReference type="Proteomes" id="UP000005297"/>
    </source>
</evidence>
<organism evidence="5 6">
    <name type="scientific">Mariprofundus ferrooxydans PV-1</name>
    <dbReference type="NCBI Taxonomy" id="314345"/>
    <lineage>
        <taxon>Bacteria</taxon>
        <taxon>Pseudomonadati</taxon>
        <taxon>Pseudomonadota</taxon>
        <taxon>Candidatius Mariprofundia</taxon>
        <taxon>Mariprofundales</taxon>
        <taxon>Mariprofundaceae</taxon>
        <taxon>Mariprofundus</taxon>
    </lineage>
</organism>
<keyword evidence="1" id="KW-0805">Transcription regulation</keyword>
<dbReference type="InterPro" id="IPR014710">
    <property type="entry name" value="RmlC-like_jellyroll"/>
</dbReference>
<dbReference type="RefSeq" id="WP_009849681.1">
    <property type="nucleotide sequence ID" value="NZ_DS022294.1"/>
</dbReference>
<sequence>MTADAMLLAFPSLAGLPATILREFSGLKQMRVDKGTVLFRDGDSCQGYVFVMHGSIRVQKMDPEGREIVLYRVEDGQTCMLTTSCLLAGRSYPAEGVVEEPTELVLLPAARFDALLADPAFRRFALGMISDRIAELMALIEDVAFGRMDVRLARRLLELDDGTHSLQLTHHQLATELGTAREVISRILKDFERRGSVALKRGRVEISDLNGLRELATQQV</sequence>
<gene>
    <name evidence="5" type="ORF">SPV1_10816</name>
</gene>
<dbReference type="GO" id="GO:0003677">
    <property type="term" value="F:DNA binding"/>
    <property type="evidence" value="ECO:0007669"/>
    <property type="project" value="UniProtKB-KW"/>
</dbReference>
<feature type="domain" description="HTH crp-type" evidence="4">
    <location>
        <begin position="146"/>
        <end position="210"/>
    </location>
</feature>
<dbReference type="SMART" id="SM00419">
    <property type="entry name" value="HTH_CRP"/>
    <property type="match status" value="1"/>
</dbReference>
<dbReference type="EMBL" id="AATS01000003">
    <property type="protein sequence ID" value="EAU55218.1"/>
    <property type="molecule type" value="Genomic_DNA"/>
</dbReference>
<reference evidence="5 6" key="1">
    <citation type="submission" date="2006-09" db="EMBL/GenBank/DDBJ databases">
        <authorList>
            <person name="Emerson D."/>
            <person name="Ferriera S."/>
            <person name="Johnson J."/>
            <person name="Kravitz S."/>
            <person name="Halpern A."/>
            <person name="Remington K."/>
            <person name="Beeson K."/>
            <person name="Tran B."/>
            <person name="Rogers Y.-H."/>
            <person name="Friedman R."/>
            <person name="Venter J.C."/>
        </authorList>
    </citation>
    <scope>NUCLEOTIDE SEQUENCE [LARGE SCALE GENOMIC DNA]</scope>
    <source>
        <strain evidence="5 6">PV-1</strain>
    </source>
</reference>
<dbReference type="AlphaFoldDB" id="Q0F1H3"/>
<dbReference type="CDD" id="cd00038">
    <property type="entry name" value="CAP_ED"/>
    <property type="match status" value="1"/>
</dbReference>
<dbReference type="Pfam" id="PF13545">
    <property type="entry name" value="HTH_Crp_2"/>
    <property type="match status" value="1"/>
</dbReference>
<evidence type="ECO:0000256" key="1">
    <source>
        <dbReference type="ARBA" id="ARBA00023015"/>
    </source>
</evidence>